<accession>A0A5C6DSF3</accession>
<dbReference type="OrthoDB" id="9802471at2"/>
<keyword evidence="7" id="KW-0139">CF(1)</keyword>
<keyword evidence="5 7" id="KW-0472">Membrane</keyword>
<evidence type="ECO:0000313" key="9">
    <source>
        <dbReference type="Proteomes" id="UP000315471"/>
    </source>
</evidence>
<organism evidence="8 9">
    <name type="scientific">Novipirellula aureliae</name>
    <dbReference type="NCBI Taxonomy" id="2527966"/>
    <lineage>
        <taxon>Bacteria</taxon>
        <taxon>Pseudomonadati</taxon>
        <taxon>Planctomycetota</taxon>
        <taxon>Planctomycetia</taxon>
        <taxon>Pirellulales</taxon>
        <taxon>Pirellulaceae</taxon>
        <taxon>Novipirellula</taxon>
    </lineage>
</organism>
<dbReference type="InterPro" id="IPR026015">
    <property type="entry name" value="ATP_synth_OSCP/delta_N_sf"/>
</dbReference>
<dbReference type="NCBIfam" id="TIGR01145">
    <property type="entry name" value="ATP_synt_delta"/>
    <property type="match status" value="1"/>
</dbReference>
<dbReference type="Gene3D" id="1.10.520.20">
    <property type="entry name" value="N-terminal domain of the delta subunit of the F1F0-ATP synthase"/>
    <property type="match status" value="1"/>
</dbReference>
<dbReference type="PROSITE" id="PS00389">
    <property type="entry name" value="ATPASE_DELTA"/>
    <property type="match status" value="1"/>
</dbReference>
<dbReference type="EMBL" id="SJPY01000007">
    <property type="protein sequence ID" value="TWU37709.1"/>
    <property type="molecule type" value="Genomic_DNA"/>
</dbReference>
<reference evidence="8 9" key="1">
    <citation type="submission" date="2019-02" db="EMBL/GenBank/DDBJ databases">
        <title>Deep-cultivation of Planctomycetes and their phenomic and genomic characterization uncovers novel biology.</title>
        <authorList>
            <person name="Wiegand S."/>
            <person name="Jogler M."/>
            <person name="Boedeker C."/>
            <person name="Pinto D."/>
            <person name="Vollmers J."/>
            <person name="Rivas-Marin E."/>
            <person name="Kohn T."/>
            <person name="Peeters S.H."/>
            <person name="Heuer A."/>
            <person name="Rast P."/>
            <person name="Oberbeckmann S."/>
            <person name="Bunk B."/>
            <person name="Jeske O."/>
            <person name="Meyerdierks A."/>
            <person name="Storesund J.E."/>
            <person name="Kallscheuer N."/>
            <person name="Luecker S."/>
            <person name="Lage O.M."/>
            <person name="Pohl T."/>
            <person name="Merkel B.J."/>
            <person name="Hornburger P."/>
            <person name="Mueller R.-W."/>
            <person name="Bruemmer F."/>
            <person name="Labrenz M."/>
            <person name="Spormann A.M."/>
            <person name="Op Den Camp H."/>
            <person name="Overmann J."/>
            <person name="Amann R."/>
            <person name="Jetten M.S.M."/>
            <person name="Mascher T."/>
            <person name="Medema M.H."/>
            <person name="Devos D.P."/>
            <person name="Kaster A.-K."/>
            <person name="Ovreas L."/>
            <person name="Rohde M."/>
            <person name="Galperin M.Y."/>
            <person name="Jogler C."/>
        </authorList>
    </citation>
    <scope>NUCLEOTIDE SEQUENCE [LARGE SCALE GENOMIC DNA]</scope>
    <source>
        <strain evidence="8 9">Q31b</strain>
    </source>
</reference>
<dbReference type="InterPro" id="IPR020781">
    <property type="entry name" value="ATPase_OSCP/d_CS"/>
</dbReference>
<keyword evidence="6 7" id="KW-0066">ATP synthesis</keyword>
<comment type="caution">
    <text evidence="8">The sequence shown here is derived from an EMBL/GenBank/DDBJ whole genome shotgun (WGS) entry which is preliminary data.</text>
</comment>
<evidence type="ECO:0000256" key="7">
    <source>
        <dbReference type="HAMAP-Rule" id="MF_01416"/>
    </source>
</evidence>
<keyword evidence="4 7" id="KW-0406">Ion transport</keyword>
<comment type="function">
    <text evidence="7">This protein is part of the stalk that links CF(0) to CF(1). It either transmits conformational changes from CF(0) to CF(1) or is implicated in proton conduction.</text>
</comment>
<dbReference type="Proteomes" id="UP000315471">
    <property type="component" value="Unassembled WGS sequence"/>
</dbReference>
<evidence type="ECO:0000313" key="8">
    <source>
        <dbReference type="EMBL" id="TWU37709.1"/>
    </source>
</evidence>
<evidence type="ECO:0000256" key="4">
    <source>
        <dbReference type="ARBA" id="ARBA00023065"/>
    </source>
</evidence>
<evidence type="ECO:0000256" key="3">
    <source>
        <dbReference type="ARBA" id="ARBA00022781"/>
    </source>
</evidence>
<dbReference type="PANTHER" id="PTHR11910">
    <property type="entry name" value="ATP SYNTHASE DELTA CHAIN"/>
    <property type="match status" value="1"/>
</dbReference>
<protein>
    <recommendedName>
        <fullName evidence="7">ATP synthase subunit delta</fullName>
    </recommendedName>
    <alternativeName>
        <fullName evidence="7">ATP synthase F(1) sector subunit delta</fullName>
    </alternativeName>
    <alternativeName>
        <fullName evidence="7">F-type ATPase subunit delta</fullName>
        <shortName evidence="7">F-ATPase subunit delta</shortName>
    </alternativeName>
</protein>
<dbReference type="SUPFAM" id="SSF47928">
    <property type="entry name" value="N-terminal domain of the delta subunit of the F1F0-ATP synthase"/>
    <property type="match status" value="1"/>
</dbReference>
<comment type="similarity">
    <text evidence="7">Belongs to the ATPase delta chain family.</text>
</comment>
<keyword evidence="9" id="KW-1185">Reference proteome</keyword>
<gene>
    <name evidence="7 8" type="primary">atpH</name>
    <name evidence="8" type="ORF">Q31b_44980</name>
</gene>
<dbReference type="GO" id="GO:0046933">
    <property type="term" value="F:proton-transporting ATP synthase activity, rotational mechanism"/>
    <property type="evidence" value="ECO:0007669"/>
    <property type="project" value="UniProtKB-UniRule"/>
</dbReference>
<comment type="subcellular location">
    <subcellularLocation>
        <location evidence="7">Cell membrane</location>
        <topology evidence="7">Peripheral membrane protein</topology>
    </subcellularLocation>
    <subcellularLocation>
        <location evidence="1">Membrane</location>
    </subcellularLocation>
</comment>
<dbReference type="GO" id="GO:0005886">
    <property type="term" value="C:plasma membrane"/>
    <property type="evidence" value="ECO:0007669"/>
    <property type="project" value="UniProtKB-SubCell"/>
</dbReference>
<evidence type="ECO:0000256" key="6">
    <source>
        <dbReference type="ARBA" id="ARBA00023310"/>
    </source>
</evidence>
<dbReference type="Pfam" id="PF00213">
    <property type="entry name" value="OSCP"/>
    <property type="match status" value="1"/>
</dbReference>
<dbReference type="HAMAP" id="MF_01416">
    <property type="entry name" value="ATP_synth_delta_bact"/>
    <property type="match status" value="1"/>
</dbReference>
<dbReference type="RefSeq" id="WP_146601664.1">
    <property type="nucleotide sequence ID" value="NZ_SJPY01000007.1"/>
</dbReference>
<sequence>MTEAPKHNTVLDTGAEQLGSIYARALVDAANNQGVAEQVVAELGRIVDDFLDSSEPLRAVFASPRVKAEEKVRVIDRLFGESFHPSLIKFLKVMAERDRLGYVAAVRVAAERIHDEKVGRVVASVRTAVPLDDAMRHQVAEKLSSSLGRQVRLEEHVDADLIGGMIVRVGDTVFDGSVANRLDQMSRQAREGFSSQLLKRFETFFKEPN</sequence>
<dbReference type="PRINTS" id="PR00125">
    <property type="entry name" value="ATPASEDELTA"/>
</dbReference>
<dbReference type="InterPro" id="IPR000711">
    <property type="entry name" value="ATPase_OSCP/dsu"/>
</dbReference>
<keyword evidence="2 7" id="KW-0813">Transport</keyword>
<evidence type="ECO:0000256" key="5">
    <source>
        <dbReference type="ARBA" id="ARBA00023136"/>
    </source>
</evidence>
<keyword evidence="7" id="KW-1003">Cell membrane</keyword>
<comment type="function">
    <text evidence="7">F(1)F(0) ATP synthase produces ATP from ADP in the presence of a proton or sodium gradient. F-type ATPases consist of two structural domains, F(1) containing the extramembraneous catalytic core and F(0) containing the membrane proton channel, linked together by a central stalk and a peripheral stalk. During catalysis, ATP synthesis in the catalytic domain of F(1) is coupled via a rotary mechanism of the central stalk subunits to proton translocation.</text>
</comment>
<dbReference type="AlphaFoldDB" id="A0A5C6DSF3"/>
<name>A0A5C6DSF3_9BACT</name>
<evidence type="ECO:0000256" key="1">
    <source>
        <dbReference type="ARBA" id="ARBA00004370"/>
    </source>
</evidence>
<proteinExistence type="inferred from homology"/>
<keyword evidence="3 7" id="KW-0375">Hydrogen ion transport</keyword>
<dbReference type="GO" id="GO:0045259">
    <property type="term" value="C:proton-transporting ATP synthase complex"/>
    <property type="evidence" value="ECO:0007669"/>
    <property type="project" value="UniProtKB-KW"/>
</dbReference>
<evidence type="ECO:0000256" key="2">
    <source>
        <dbReference type="ARBA" id="ARBA00022448"/>
    </source>
</evidence>